<dbReference type="InterPro" id="IPR011990">
    <property type="entry name" value="TPR-like_helical_dom_sf"/>
</dbReference>
<gene>
    <name evidence="1" type="ORF">D7231_34145</name>
</gene>
<evidence type="ECO:0008006" key="3">
    <source>
        <dbReference type="Google" id="ProtNLM"/>
    </source>
</evidence>
<protein>
    <recommendedName>
        <fullName evidence="3">XRE family transcriptional regulator</fullName>
    </recommendedName>
</protein>
<comment type="caution">
    <text evidence="1">The sequence shown here is derived from an EMBL/GenBank/DDBJ whole genome shotgun (WGS) entry which is preliminary data.</text>
</comment>
<sequence>MKDRGLSAATLAKALNVQIGAIRGREGRLTEGTIRKWRSGETTWPRALQRLALTQVSGLSAEALGFIHPSARSEEPVHRRAFLTCATAATTALVTTTPAAAAGRWRTGTTDVQRLRETLHQLTRTDQTQGGMTLERAAEAISHTATAAVNAGGCSDRTGRALYAVAADAEAASAWYALDGHRTTSAAQHIDAATRLAALSRDPYALLHAWNSQVHYALTTGRRADAMAAAEKLSSLHAVRRDPLCRSLAHARIGTAAALLTDRRRAEAAFDRAHETLTATQSIPRPRWLGFYGTADLYSLHGKALRVLGRPQHAEAHAHAALSAVRAGYTRDRALYRVHLAEAQLAQGERDAAADTIRQATELAADLPGSARVHTALHRLAQTMEATR</sequence>
<organism evidence="1 2">
    <name type="scientific">Streptomyces klenkii</name>
    <dbReference type="NCBI Taxonomy" id="1420899"/>
    <lineage>
        <taxon>Bacteria</taxon>
        <taxon>Bacillati</taxon>
        <taxon>Actinomycetota</taxon>
        <taxon>Actinomycetes</taxon>
        <taxon>Kitasatosporales</taxon>
        <taxon>Streptomycetaceae</taxon>
        <taxon>Streptomyces</taxon>
    </lineage>
</organism>
<name>A0A3B0AGH3_9ACTN</name>
<keyword evidence="2" id="KW-1185">Reference proteome</keyword>
<dbReference type="SUPFAM" id="SSF48452">
    <property type="entry name" value="TPR-like"/>
    <property type="match status" value="1"/>
</dbReference>
<evidence type="ECO:0000313" key="1">
    <source>
        <dbReference type="EMBL" id="RKN59659.1"/>
    </source>
</evidence>
<dbReference type="EMBL" id="RBAM01000040">
    <property type="protein sequence ID" value="RKN59659.1"/>
    <property type="molecule type" value="Genomic_DNA"/>
</dbReference>
<dbReference type="AlphaFoldDB" id="A0A3B0AGH3"/>
<evidence type="ECO:0000313" key="2">
    <source>
        <dbReference type="Proteomes" id="UP000270343"/>
    </source>
</evidence>
<proteinExistence type="predicted"/>
<reference evidence="1 2" key="1">
    <citation type="journal article" date="2015" name="Antonie Van Leeuwenhoek">
        <title>Streptomyces klenkii sp. nov., isolated from deep marine sediment.</title>
        <authorList>
            <person name="Veyisoglu A."/>
            <person name="Sahin N."/>
        </authorList>
    </citation>
    <scope>NUCLEOTIDE SEQUENCE [LARGE SCALE GENOMIC DNA]</scope>
    <source>
        <strain evidence="1 2">KCTC 29202</strain>
    </source>
</reference>
<accession>A0A3B0AGH3</accession>
<dbReference type="Proteomes" id="UP000270343">
    <property type="component" value="Unassembled WGS sequence"/>
</dbReference>
<dbReference type="Gene3D" id="1.25.40.10">
    <property type="entry name" value="Tetratricopeptide repeat domain"/>
    <property type="match status" value="1"/>
</dbReference>